<dbReference type="Proteomes" id="UP001239994">
    <property type="component" value="Unassembled WGS sequence"/>
</dbReference>
<gene>
    <name evidence="1" type="ORF">P4O66_012797</name>
</gene>
<comment type="caution">
    <text evidence="1">The sequence shown here is derived from an EMBL/GenBank/DDBJ whole genome shotgun (WGS) entry which is preliminary data.</text>
</comment>
<dbReference type="AlphaFoldDB" id="A0AAD8ZV38"/>
<evidence type="ECO:0000313" key="1">
    <source>
        <dbReference type="EMBL" id="KAK1805904.1"/>
    </source>
</evidence>
<proteinExistence type="predicted"/>
<name>A0AAD8ZV38_9TELE</name>
<accession>A0AAD8ZV38</accession>
<organism evidence="1 2">
    <name type="scientific">Electrophorus voltai</name>
    <dbReference type="NCBI Taxonomy" id="2609070"/>
    <lineage>
        <taxon>Eukaryota</taxon>
        <taxon>Metazoa</taxon>
        <taxon>Chordata</taxon>
        <taxon>Craniata</taxon>
        <taxon>Vertebrata</taxon>
        <taxon>Euteleostomi</taxon>
        <taxon>Actinopterygii</taxon>
        <taxon>Neopterygii</taxon>
        <taxon>Teleostei</taxon>
        <taxon>Ostariophysi</taxon>
        <taxon>Gymnotiformes</taxon>
        <taxon>Gymnotoidei</taxon>
        <taxon>Gymnotidae</taxon>
        <taxon>Electrophorus</taxon>
    </lineage>
</organism>
<sequence length="215" mass="22339">MRCTSVKDSGSASGIVLEDAPYLHTSGAGQSGASSNPSLYIGSGAGQSRSSATPLCSILAVVLASLDPAPPLSVYWQQCWHILGVPGSMPAAQNILCPSKFLTIMAKGDMLDDNGIRVPFTSSRAFENREPERAADRLGSVLACASGLEGRQPLNTGGPCGGKRVAPRVTARLHKGNPIRCSASQGARRIVKSTDVSTDTAKTGGFCAIVFTFRS</sequence>
<keyword evidence="2" id="KW-1185">Reference proteome</keyword>
<evidence type="ECO:0000313" key="2">
    <source>
        <dbReference type="Proteomes" id="UP001239994"/>
    </source>
</evidence>
<protein>
    <submittedName>
        <fullName evidence="1">Uncharacterized protein</fullName>
    </submittedName>
</protein>
<dbReference type="EMBL" id="JAROKS010000002">
    <property type="protein sequence ID" value="KAK1805904.1"/>
    <property type="molecule type" value="Genomic_DNA"/>
</dbReference>
<reference evidence="1" key="1">
    <citation type="submission" date="2023-03" db="EMBL/GenBank/DDBJ databases">
        <title>Electrophorus voltai genome.</title>
        <authorList>
            <person name="Bian C."/>
        </authorList>
    </citation>
    <scope>NUCLEOTIDE SEQUENCE</scope>
    <source>
        <strain evidence="1">CB-2022</strain>
        <tissue evidence="1">Muscle</tissue>
    </source>
</reference>